<dbReference type="Proteomes" id="UP000664578">
    <property type="component" value="Unassembled WGS sequence"/>
</dbReference>
<evidence type="ECO:0000256" key="1">
    <source>
        <dbReference type="SAM" id="MobiDB-lite"/>
    </source>
</evidence>
<gene>
    <name evidence="2" type="ORF">JF537_16390</name>
</gene>
<comment type="caution">
    <text evidence="2">The sequence shown here is derived from an EMBL/GenBank/DDBJ whole genome shotgun (WGS) entry which is preliminary data.</text>
</comment>
<name>A0A8I1MHB3_9BACI</name>
<feature type="region of interest" description="Disordered" evidence="1">
    <location>
        <begin position="1"/>
        <end position="27"/>
    </location>
</feature>
<evidence type="ECO:0000313" key="2">
    <source>
        <dbReference type="EMBL" id="MBN8253155.1"/>
    </source>
</evidence>
<dbReference type="RefSeq" id="WP_206782940.1">
    <property type="nucleotide sequence ID" value="NZ_JAEMWV010000009.1"/>
</dbReference>
<feature type="compositionally biased region" description="Basic and acidic residues" evidence="1">
    <location>
        <begin position="15"/>
        <end position="25"/>
    </location>
</feature>
<protein>
    <submittedName>
        <fullName evidence="2">Uncharacterized protein</fullName>
    </submittedName>
</protein>
<sequence>MEWSVGHSTPAGYRGKTEIPQRCEEAQVPPRGKRVAVAEWNELILTT</sequence>
<evidence type="ECO:0000313" key="3">
    <source>
        <dbReference type="Proteomes" id="UP000664578"/>
    </source>
</evidence>
<proteinExistence type="predicted"/>
<dbReference type="EMBL" id="JAEMWV010000009">
    <property type="protein sequence ID" value="MBN8253155.1"/>
    <property type="molecule type" value="Genomic_DNA"/>
</dbReference>
<accession>A0A8I1MHB3</accession>
<organism evidence="2 3">
    <name type="scientific">Priestia flexa</name>
    <dbReference type="NCBI Taxonomy" id="86664"/>
    <lineage>
        <taxon>Bacteria</taxon>
        <taxon>Bacillati</taxon>
        <taxon>Bacillota</taxon>
        <taxon>Bacilli</taxon>
        <taxon>Bacillales</taxon>
        <taxon>Bacillaceae</taxon>
        <taxon>Priestia</taxon>
    </lineage>
</organism>
<reference evidence="2" key="1">
    <citation type="submission" date="2020-12" db="EMBL/GenBank/DDBJ databases">
        <title>PHA producing bacteria isolated from mangrove.</title>
        <authorList>
            <person name="Zheng W."/>
            <person name="Yu S."/>
            <person name="Huang Y."/>
        </authorList>
    </citation>
    <scope>NUCLEOTIDE SEQUENCE</scope>
    <source>
        <strain evidence="2">GN22-4</strain>
    </source>
</reference>
<dbReference type="AlphaFoldDB" id="A0A8I1MHB3"/>